<sequence>MIPSLHGEEDAAANAPDRPATSHSTAAHPADFHAADREKVACTPAGEEDAAHTSAADDVATPAADVAYCNIAALFADNATATLVAADVAATPAEADPTAASEAPTAVGATTPAEATAHDAFPAAKHRAAFNSVVTDATLEAKTDVHLAADGVGASPPAVGAASKLEALHSIGANKESDFQLGEPLYPQTVQPLAAFNSLVLASKAWRPLEARHSTCNAAPPLVGATTT</sequence>
<dbReference type="Proteomes" id="UP000886520">
    <property type="component" value="Chromosome 17"/>
</dbReference>
<evidence type="ECO:0000256" key="1">
    <source>
        <dbReference type="SAM" id="MobiDB-lite"/>
    </source>
</evidence>
<reference evidence="2" key="1">
    <citation type="submission" date="2021-01" db="EMBL/GenBank/DDBJ databases">
        <title>Adiantum capillus-veneris genome.</title>
        <authorList>
            <person name="Fang Y."/>
            <person name="Liao Q."/>
        </authorList>
    </citation>
    <scope>NUCLEOTIDE SEQUENCE</scope>
    <source>
        <strain evidence="2">H3</strain>
        <tissue evidence="2">Leaf</tissue>
    </source>
</reference>
<dbReference type="AlphaFoldDB" id="A0A9D4UFJ0"/>
<organism evidence="2 3">
    <name type="scientific">Adiantum capillus-veneris</name>
    <name type="common">Maidenhair fern</name>
    <dbReference type="NCBI Taxonomy" id="13818"/>
    <lineage>
        <taxon>Eukaryota</taxon>
        <taxon>Viridiplantae</taxon>
        <taxon>Streptophyta</taxon>
        <taxon>Embryophyta</taxon>
        <taxon>Tracheophyta</taxon>
        <taxon>Polypodiopsida</taxon>
        <taxon>Polypodiidae</taxon>
        <taxon>Polypodiales</taxon>
        <taxon>Pteridineae</taxon>
        <taxon>Pteridaceae</taxon>
        <taxon>Vittarioideae</taxon>
        <taxon>Adiantum</taxon>
    </lineage>
</organism>
<proteinExistence type="predicted"/>
<protein>
    <submittedName>
        <fullName evidence="2">Uncharacterized protein</fullName>
    </submittedName>
</protein>
<gene>
    <name evidence="2" type="ORF">GOP47_0017539</name>
</gene>
<evidence type="ECO:0000313" key="2">
    <source>
        <dbReference type="EMBL" id="KAI5067011.1"/>
    </source>
</evidence>
<keyword evidence="3" id="KW-1185">Reference proteome</keyword>
<feature type="region of interest" description="Disordered" evidence="1">
    <location>
        <begin position="1"/>
        <end position="28"/>
    </location>
</feature>
<accession>A0A9D4UFJ0</accession>
<evidence type="ECO:0000313" key="3">
    <source>
        <dbReference type="Proteomes" id="UP000886520"/>
    </source>
</evidence>
<comment type="caution">
    <text evidence="2">The sequence shown here is derived from an EMBL/GenBank/DDBJ whole genome shotgun (WGS) entry which is preliminary data.</text>
</comment>
<dbReference type="EMBL" id="JABFUD020000017">
    <property type="protein sequence ID" value="KAI5067011.1"/>
    <property type="molecule type" value="Genomic_DNA"/>
</dbReference>
<name>A0A9D4UFJ0_ADICA</name>